<feature type="region of interest" description="Disordered" evidence="15">
    <location>
        <begin position="859"/>
        <end position="883"/>
    </location>
</feature>
<evidence type="ECO:0000256" key="12">
    <source>
        <dbReference type="ARBA" id="ARBA00023264"/>
    </source>
</evidence>
<keyword evidence="6 13" id="KW-0812">Transmembrane</keyword>
<comment type="pathway">
    <text evidence="13 14">Phospholipid metabolism; phosphatidylcholine biosynthesis.</text>
</comment>
<evidence type="ECO:0000256" key="14">
    <source>
        <dbReference type="RuleBase" id="RU361122"/>
    </source>
</evidence>
<comment type="caution">
    <text evidence="13 14">Lacks conserved residue(s) required for the propagation of feature annotation.</text>
</comment>
<evidence type="ECO:0000256" key="3">
    <source>
        <dbReference type="ARBA" id="ARBA00022603"/>
    </source>
</evidence>
<keyword evidence="11 13" id="KW-0594">Phospholipid biosynthesis</keyword>
<evidence type="ECO:0000256" key="13">
    <source>
        <dbReference type="HAMAP-Rule" id="MF_03217"/>
    </source>
</evidence>
<feature type="region of interest" description="Disordered" evidence="15">
    <location>
        <begin position="1"/>
        <end position="23"/>
    </location>
</feature>
<dbReference type="EC" id="2.1.1.17" evidence="13 14"/>
<dbReference type="Proteomes" id="UP001465976">
    <property type="component" value="Unassembled WGS sequence"/>
</dbReference>
<feature type="transmembrane region" description="Helical" evidence="13 14">
    <location>
        <begin position="458"/>
        <end position="478"/>
    </location>
</feature>
<comment type="similarity">
    <text evidence="13 14">Belongs to the class VI-like SAM-binding methyltransferase superfamily. CHO2 family.</text>
</comment>
<evidence type="ECO:0000313" key="16">
    <source>
        <dbReference type="EMBL" id="KAL0573878.1"/>
    </source>
</evidence>
<keyword evidence="9 13" id="KW-0443">Lipid metabolism</keyword>
<feature type="compositionally biased region" description="Basic and acidic residues" evidence="15">
    <location>
        <begin position="863"/>
        <end position="881"/>
    </location>
</feature>
<evidence type="ECO:0000256" key="8">
    <source>
        <dbReference type="ARBA" id="ARBA00022989"/>
    </source>
</evidence>
<dbReference type="PIRSF" id="PIRSF000383">
    <property type="entry name" value="PEAMT"/>
    <property type="match status" value="1"/>
</dbReference>
<keyword evidence="7 13" id="KW-0256">Endoplasmic reticulum</keyword>
<dbReference type="GO" id="GO:0004608">
    <property type="term" value="F:phosphatidylethanolamine N-methyltransferase activity"/>
    <property type="evidence" value="ECO:0007669"/>
    <property type="project" value="UniProtKB-EC"/>
</dbReference>
<evidence type="ECO:0000256" key="5">
    <source>
        <dbReference type="ARBA" id="ARBA00022691"/>
    </source>
</evidence>
<comment type="catalytic activity">
    <reaction evidence="13 14">
        <text>a 1,2-diacyl-sn-glycero-3-phosphoethanolamine + S-adenosyl-L-methionine = a 1,2-diacyl-sn-glycero-3-phospho-N-methylethanolamine + S-adenosyl-L-homocysteine + H(+)</text>
        <dbReference type="Rhea" id="RHEA:11164"/>
        <dbReference type="ChEBI" id="CHEBI:15378"/>
        <dbReference type="ChEBI" id="CHEBI:57856"/>
        <dbReference type="ChEBI" id="CHEBI:59789"/>
        <dbReference type="ChEBI" id="CHEBI:64573"/>
        <dbReference type="ChEBI" id="CHEBI:64612"/>
        <dbReference type="EC" id="2.1.1.17"/>
    </reaction>
</comment>
<keyword evidence="12 13" id="KW-1208">Phospholipid metabolism</keyword>
<evidence type="ECO:0000256" key="11">
    <source>
        <dbReference type="ARBA" id="ARBA00023209"/>
    </source>
</evidence>
<evidence type="ECO:0000256" key="7">
    <source>
        <dbReference type="ARBA" id="ARBA00022824"/>
    </source>
</evidence>
<feature type="compositionally biased region" description="Basic and acidic residues" evidence="15">
    <location>
        <begin position="12"/>
        <end position="23"/>
    </location>
</feature>
<dbReference type="PROSITE" id="PS51598">
    <property type="entry name" value="SAM_CHO2"/>
    <property type="match status" value="1"/>
</dbReference>
<keyword evidence="8 13" id="KW-1133">Transmembrane helix</keyword>
<evidence type="ECO:0000256" key="2">
    <source>
        <dbReference type="ARBA" id="ARBA00022516"/>
    </source>
</evidence>
<accession>A0ABR3FEW9</accession>
<feature type="transmembrane region" description="Helical" evidence="13 14">
    <location>
        <begin position="200"/>
        <end position="219"/>
    </location>
</feature>
<evidence type="ECO:0000256" key="6">
    <source>
        <dbReference type="ARBA" id="ARBA00022692"/>
    </source>
</evidence>
<feature type="transmembrane region" description="Helical" evidence="13 14">
    <location>
        <begin position="515"/>
        <end position="534"/>
    </location>
</feature>
<feature type="compositionally biased region" description="Low complexity" evidence="15">
    <location>
        <begin position="780"/>
        <end position="799"/>
    </location>
</feature>
<feature type="compositionally biased region" description="Low complexity" evidence="15">
    <location>
        <begin position="320"/>
        <end position="336"/>
    </location>
</feature>
<feature type="transmembrane region" description="Helical" evidence="13 14">
    <location>
        <begin position="428"/>
        <end position="446"/>
    </location>
</feature>
<feature type="region of interest" description="Disordered" evidence="15">
    <location>
        <begin position="956"/>
        <end position="987"/>
    </location>
</feature>
<organism evidence="16 17">
    <name type="scientific">Marasmius crinis-equi</name>
    <dbReference type="NCBI Taxonomy" id="585013"/>
    <lineage>
        <taxon>Eukaryota</taxon>
        <taxon>Fungi</taxon>
        <taxon>Dikarya</taxon>
        <taxon>Basidiomycota</taxon>
        <taxon>Agaricomycotina</taxon>
        <taxon>Agaricomycetes</taxon>
        <taxon>Agaricomycetidae</taxon>
        <taxon>Agaricales</taxon>
        <taxon>Marasmiineae</taxon>
        <taxon>Marasmiaceae</taxon>
        <taxon>Marasmius</taxon>
    </lineage>
</organism>
<keyword evidence="4 13" id="KW-0808">Transferase</keyword>
<dbReference type="InterPro" id="IPR016219">
    <property type="entry name" value="Phosphatid-EA_MeTrfase_fun"/>
</dbReference>
<dbReference type="Pfam" id="PF04191">
    <property type="entry name" value="PEMT"/>
    <property type="match status" value="2"/>
</dbReference>
<keyword evidence="17" id="KW-1185">Reference proteome</keyword>
<dbReference type="PANTHER" id="PTHR32138">
    <property type="entry name" value="PHOSPHATIDYLETHANOLAMINE N-METHYLTRANSFERASE"/>
    <property type="match status" value="1"/>
</dbReference>
<sequence length="1034" mass="117678">MSSEHVLRRRRPEPEPTKEPVKDATAKDDSSVVWGKTPAGQVFVVPVTHDVLTLFNPKYPKSHFDILNLALLGSQILLFFYLPRTYAQIFFLFYFAFWRAAYDAGLGHVLTKQSKKKWIVRQIQSRGWLDPKRRPDMREWIRKQLVGKMGSDYDFDELPTEYNTWLLFRQAVDVILLNDFVAYCMFAFACFRIPEDLSLFVHVMRWITGLLLIAFNLWVKTEAHDVVKDYGWYWGDCFFQRGNLVFDGVFELAPHPMYSVGYAGYYGLSLIVGSYKVLFISLAAHAAQFGFLVFFENPHIERNYIQRKAIAKRTPIHLPSQSQDAASDSESTAASEPENDPEPEPVQLPTPSVTETDTLTETEVDTEVDGEGNPVITTEKKKRKTKVKIPKSSKKKIKPLSEHDLFNKYFRRDTLVLKNLDPFRATDFLFLLLLTYTVLPSLLSSISSSQSIISSPGIHFTHTLLWTLFHCFGLGLVLKSQSEDRWLVKRFLRNYSYEEEGVEGAKKEAWASWKVVYNASLVMMNLSFLTLIYHTYSPPSPYLFLSPSFYQGNALLRHTLGSLLIALHIWASLESYEVLGVFGWFFGDFFLDIPGRGLEYGGVYRYLNNPEMTGGAAWFGFSLIVWGSGSSSAAPKLVLTLAIIRHLAHWWFLRYVENPHMRKLYGDSVRKGEDAGFVKVLRSKLGEGVKKWEEKEEVKRLIRALEKEGKEVRGTVGKVVEETKDVVEEFLRRSRPKLTEVVQDTKVLLMQSRERLVITRISSPNDLSFYDASKYKMAIAPSTSSPASTSRPSSPSSSTMKFPLGHPLTIHWRAPAHHSRKDWIGIYRVGANKSNDKTGVSSRGMWVPVVEEDWDGDIWVGPEQREGDKATEEEGKEREEVGAGTEGTVVFRGDRLPWVAGTYEVRYHHDGKYNVMCVGGPFEIVVEKPDPASLTFDSIRSTLLRTIPRCLDDDPALIPRAAKNDGSGTSDSEEEYQDSDHRDADDFSFWNPKQAKRICGAIKQMFGVEYAVEVILADANVGRLAGRILAERRM</sequence>
<dbReference type="EMBL" id="JBAHYK010000451">
    <property type="protein sequence ID" value="KAL0573878.1"/>
    <property type="molecule type" value="Genomic_DNA"/>
</dbReference>
<dbReference type="InterPro" id="IPR007318">
    <property type="entry name" value="Phopholipid_MeTrfase"/>
</dbReference>
<gene>
    <name evidence="16" type="primary">CHO2</name>
    <name evidence="16" type="ORF">V5O48_008072</name>
</gene>
<keyword evidence="10 13" id="KW-0472">Membrane</keyword>
<dbReference type="GO" id="GO:0032259">
    <property type="term" value="P:methylation"/>
    <property type="evidence" value="ECO:0007669"/>
    <property type="project" value="UniProtKB-KW"/>
</dbReference>
<feature type="compositionally biased region" description="Acidic residues" evidence="15">
    <location>
        <begin position="358"/>
        <end position="370"/>
    </location>
</feature>
<dbReference type="Gene3D" id="2.60.40.2840">
    <property type="match status" value="1"/>
</dbReference>
<evidence type="ECO:0000256" key="4">
    <source>
        <dbReference type="ARBA" id="ARBA00022679"/>
    </source>
</evidence>
<comment type="subcellular location">
    <subcellularLocation>
        <location evidence="1">Endomembrane system</location>
        <topology evidence="1">Multi-pass membrane protein</topology>
    </subcellularLocation>
    <subcellularLocation>
        <location evidence="13 14">Endoplasmic reticulum membrane</location>
        <topology evidence="13 14">Multi-pass membrane protein</topology>
    </subcellularLocation>
</comment>
<feature type="region of interest" description="Disordered" evidence="15">
    <location>
        <begin position="780"/>
        <end position="801"/>
    </location>
</feature>
<feature type="region of interest" description="Disordered" evidence="15">
    <location>
        <begin position="317"/>
        <end position="374"/>
    </location>
</feature>
<protein>
    <recommendedName>
        <fullName evidence="13 14">Phosphatidylethanolamine N-methyltransferase</fullName>
        <shortName evidence="13">PE methyltransferase</shortName>
        <shortName evidence="13 14">PEAMT</shortName>
        <shortName evidence="13">PEMT</shortName>
        <ecNumber evidence="13 14">2.1.1.17</ecNumber>
    </recommendedName>
</protein>
<evidence type="ECO:0000256" key="10">
    <source>
        <dbReference type="ARBA" id="ARBA00023136"/>
    </source>
</evidence>
<evidence type="ECO:0000256" key="9">
    <source>
        <dbReference type="ARBA" id="ARBA00023098"/>
    </source>
</evidence>
<evidence type="ECO:0000313" key="17">
    <source>
        <dbReference type="Proteomes" id="UP001465976"/>
    </source>
</evidence>
<feature type="transmembrane region" description="Helical" evidence="13 14">
    <location>
        <begin position="174"/>
        <end position="194"/>
    </location>
</feature>
<evidence type="ECO:0000256" key="1">
    <source>
        <dbReference type="ARBA" id="ARBA00004127"/>
    </source>
</evidence>
<dbReference type="HAMAP" id="MF_03217">
    <property type="entry name" value="PEMT"/>
    <property type="match status" value="1"/>
</dbReference>
<comment type="caution">
    <text evidence="16">The sequence shown here is derived from an EMBL/GenBank/DDBJ whole genome shotgun (WGS) entry which is preliminary data.</text>
</comment>
<keyword evidence="5 13" id="KW-0949">S-adenosyl-L-methionine</keyword>
<comment type="function">
    <text evidence="13 14">Catalyzes the first step of the methylation pathway of phosphatidylcholine biosynthesis, the SAM-dependent methylation of phosphatidylethanolamine (PE) to phosphatidylmonomethylethanolamine (PMME).</text>
</comment>
<keyword evidence="2 13" id="KW-0444">Lipid biosynthesis</keyword>
<proteinExistence type="inferred from homology"/>
<evidence type="ECO:0000256" key="15">
    <source>
        <dbReference type="SAM" id="MobiDB-lite"/>
    </source>
</evidence>
<dbReference type="PANTHER" id="PTHR32138:SF0">
    <property type="entry name" value="PHOSPHATIDYLETHANOLAMINE N-METHYLTRANSFERASE"/>
    <property type="match status" value="1"/>
</dbReference>
<name>A0ABR3FEW9_9AGAR</name>
<keyword evidence="3 13" id="KW-0489">Methyltransferase</keyword>
<reference evidence="16 17" key="1">
    <citation type="submission" date="2024-02" db="EMBL/GenBank/DDBJ databases">
        <title>A draft genome for the cacao thread blight pathogen Marasmius crinis-equi.</title>
        <authorList>
            <person name="Cohen S.P."/>
            <person name="Baruah I.K."/>
            <person name="Amoako-Attah I."/>
            <person name="Bukari Y."/>
            <person name="Meinhardt L.W."/>
            <person name="Bailey B.A."/>
        </authorList>
    </citation>
    <scope>NUCLEOTIDE SEQUENCE [LARGE SCALE GENOMIC DNA]</scope>
    <source>
        <strain evidence="16 17">GH-76</strain>
    </source>
</reference>